<reference evidence="3" key="1">
    <citation type="submission" date="2022-11" db="UniProtKB">
        <authorList>
            <consortium name="EnsemblMetazoa"/>
        </authorList>
    </citation>
    <scope>IDENTIFICATION</scope>
</reference>
<evidence type="ECO:0000313" key="4">
    <source>
        <dbReference type="Proteomes" id="UP000887568"/>
    </source>
</evidence>
<feature type="signal peptide" evidence="2">
    <location>
        <begin position="1"/>
        <end position="39"/>
    </location>
</feature>
<dbReference type="InterPro" id="IPR008485">
    <property type="entry name" value="JAMP"/>
</dbReference>
<dbReference type="GO" id="GO:0031625">
    <property type="term" value="F:ubiquitin protein ligase binding"/>
    <property type="evidence" value="ECO:0007669"/>
    <property type="project" value="TreeGrafter"/>
</dbReference>
<name>A0A914BBB5_PATMI</name>
<keyword evidence="1" id="KW-0812">Transmembrane</keyword>
<feature type="transmembrane region" description="Helical" evidence="1">
    <location>
        <begin position="328"/>
        <end position="344"/>
    </location>
</feature>
<dbReference type="EnsemblMetazoa" id="XM_038217580.1">
    <property type="protein sequence ID" value="XP_038073508.1"/>
    <property type="gene ID" value="LOC119741714"/>
</dbReference>
<evidence type="ECO:0000313" key="3">
    <source>
        <dbReference type="EnsemblMetazoa" id="XP_038073508.1"/>
    </source>
</evidence>
<dbReference type="GO" id="GO:0016020">
    <property type="term" value="C:membrane"/>
    <property type="evidence" value="ECO:0007669"/>
    <property type="project" value="InterPro"/>
</dbReference>
<sequence length="358" mass="40126">MVILVAISCLMLYYRTRSSFFLMSGVVLLTLMLVSEAEGATFNPFEPCNRSPFNQGSLVQGQKTCPGPYCGRVQLLNTSTNDSYGPCGACPRGQRGNAMSICEPCTSEPLFYDWLYIGFMVNLSLGLHLFFIDFFSKGYRAFLLHGAAVVECILATLMTLLLIEPKGSLTIHACGVQTLSDWYTMLNNPTPDYTRTLHCTQEAVYPLYTVVFVIYTFELLLMMLFRPLLSVKLCKNQGRNSIYAALYFLPLLVLLHALCAGLIYYSFPYILIISSLLMHAVHFAYSEIETPKKLVSNLRNLVILLAHWLCHAYGIISLTGLADPPSNLPLLALVVVPMVFYLSTEQFTEPHRIQSNEI</sequence>
<dbReference type="PANTHER" id="PTHR12740:SF4">
    <property type="entry name" value="JNK1_MAPK8-ASSOCIATED MEMBRANE PROTEIN"/>
    <property type="match status" value="1"/>
</dbReference>
<keyword evidence="1" id="KW-1133">Transmembrane helix</keyword>
<protein>
    <recommendedName>
        <fullName evidence="5">JNK1/MAPK8-associated membrane protein</fullName>
    </recommendedName>
</protein>
<dbReference type="GeneID" id="119741714"/>
<keyword evidence="4" id="KW-1185">Reference proteome</keyword>
<feature type="transmembrane region" description="Helical" evidence="1">
    <location>
        <begin position="300"/>
        <end position="322"/>
    </location>
</feature>
<feature type="transmembrane region" description="Helical" evidence="1">
    <location>
        <begin position="114"/>
        <end position="135"/>
    </location>
</feature>
<dbReference type="GO" id="GO:0006986">
    <property type="term" value="P:response to unfolded protein"/>
    <property type="evidence" value="ECO:0007669"/>
    <property type="project" value="InterPro"/>
</dbReference>
<evidence type="ECO:0000256" key="1">
    <source>
        <dbReference type="SAM" id="Phobius"/>
    </source>
</evidence>
<dbReference type="OMA" id="CPGIYCG"/>
<keyword evidence="1" id="KW-0472">Membrane</keyword>
<dbReference type="RefSeq" id="XP_038073508.1">
    <property type="nucleotide sequence ID" value="XM_038217580.1"/>
</dbReference>
<feature type="transmembrane region" description="Helical" evidence="1">
    <location>
        <begin position="205"/>
        <end position="229"/>
    </location>
</feature>
<dbReference type="PANTHER" id="PTHR12740">
    <property type="entry name" value="JNK1/MAPK8-ASSOCIATED MEMBRANE PROTEIN"/>
    <property type="match status" value="1"/>
</dbReference>
<keyword evidence="2" id="KW-0732">Signal</keyword>
<feature type="transmembrane region" description="Helical" evidence="1">
    <location>
        <begin position="241"/>
        <end position="263"/>
    </location>
</feature>
<accession>A0A914BBB5</accession>
<organism evidence="3 4">
    <name type="scientific">Patiria miniata</name>
    <name type="common">Bat star</name>
    <name type="synonym">Asterina miniata</name>
    <dbReference type="NCBI Taxonomy" id="46514"/>
    <lineage>
        <taxon>Eukaryota</taxon>
        <taxon>Metazoa</taxon>
        <taxon>Echinodermata</taxon>
        <taxon>Eleutherozoa</taxon>
        <taxon>Asterozoa</taxon>
        <taxon>Asteroidea</taxon>
        <taxon>Valvatacea</taxon>
        <taxon>Valvatida</taxon>
        <taxon>Asterinidae</taxon>
        <taxon>Patiria</taxon>
    </lineage>
</organism>
<dbReference type="CTD" id="51528"/>
<dbReference type="AlphaFoldDB" id="A0A914BBB5"/>
<feature type="transmembrane region" description="Helical" evidence="1">
    <location>
        <begin position="269"/>
        <end position="288"/>
    </location>
</feature>
<dbReference type="GO" id="GO:0036503">
    <property type="term" value="P:ERAD pathway"/>
    <property type="evidence" value="ECO:0007669"/>
    <property type="project" value="TreeGrafter"/>
</dbReference>
<dbReference type="Proteomes" id="UP000887568">
    <property type="component" value="Unplaced"/>
</dbReference>
<evidence type="ECO:0000256" key="2">
    <source>
        <dbReference type="SAM" id="SignalP"/>
    </source>
</evidence>
<evidence type="ECO:0008006" key="5">
    <source>
        <dbReference type="Google" id="ProtNLM"/>
    </source>
</evidence>
<feature type="transmembrane region" description="Helical" evidence="1">
    <location>
        <begin position="142"/>
        <end position="163"/>
    </location>
</feature>
<feature type="chain" id="PRO_5036949812" description="JNK1/MAPK8-associated membrane protein" evidence="2">
    <location>
        <begin position="40"/>
        <end position="358"/>
    </location>
</feature>
<dbReference type="OrthoDB" id="5920264at2759"/>
<dbReference type="Pfam" id="PF05571">
    <property type="entry name" value="JAMP"/>
    <property type="match status" value="1"/>
</dbReference>
<proteinExistence type="predicted"/>